<evidence type="ECO:0000256" key="2">
    <source>
        <dbReference type="ARBA" id="ARBA00023015"/>
    </source>
</evidence>
<feature type="domain" description="HTH merR-type" evidence="6">
    <location>
        <begin position="1"/>
        <end position="67"/>
    </location>
</feature>
<evidence type="ECO:0000313" key="8">
    <source>
        <dbReference type="Proteomes" id="UP000826550"/>
    </source>
</evidence>
<keyword evidence="3" id="KW-0238">DNA-binding</keyword>
<dbReference type="InterPro" id="IPR047057">
    <property type="entry name" value="MerR_fam"/>
</dbReference>
<keyword evidence="4" id="KW-0804">Transcription</keyword>
<evidence type="ECO:0000256" key="1">
    <source>
        <dbReference type="ARBA" id="ARBA00022491"/>
    </source>
</evidence>
<gene>
    <name evidence="7" type="ORF">GYM71_05930</name>
</gene>
<keyword evidence="5" id="KW-0175">Coiled coil</keyword>
<protein>
    <submittedName>
        <fullName evidence="7">MerR family transcriptional regulator</fullName>
    </submittedName>
</protein>
<dbReference type="EMBL" id="CP048268">
    <property type="protein sequence ID" value="QYN52984.1"/>
    <property type="molecule type" value="Genomic_DNA"/>
</dbReference>
<evidence type="ECO:0000256" key="4">
    <source>
        <dbReference type="ARBA" id="ARBA00023163"/>
    </source>
</evidence>
<organism evidence="7 8">
    <name type="scientific">Lactobacillus panisapium</name>
    <dbReference type="NCBI Taxonomy" id="2012495"/>
    <lineage>
        <taxon>Bacteria</taxon>
        <taxon>Bacillati</taxon>
        <taxon>Bacillota</taxon>
        <taxon>Bacilli</taxon>
        <taxon>Lactobacillales</taxon>
        <taxon>Lactobacillaceae</taxon>
        <taxon>Lactobacillus</taxon>
    </lineage>
</organism>
<keyword evidence="8" id="KW-1185">Reference proteome</keyword>
<dbReference type="PANTHER" id="PTHR30204:SF69">
    <property type="entry name" value="MERR-FAMILY TRANSCRIPTIONAL REGULATOR"/>
    <property type="match status" value="1"/>
</dbReference>
<proteinExistence type="predicted"/>
<dbReference type="PANTHER" id="PTHR30204">
    <property type="entry name" value="REDOX-CYCLING DRUG-SENSING TRANSCRIPTIONAL ACTIVATOR SOXR"/>
    <property type="match status" value="1"/>
</dbReference>
<evidence type="ECO:0000256" key="3">
    <source>
        <dbReference type="ARBA" id="ARBA00023125"/>
    </source>
</evidence>
<dbReference type="SMART" id="SM00422">
    <property type="entry name" value="HTH_MERR"/>
    <property type="match status" value="1"/>
</dbReference>
<accession>A0ABX8W5U6</accession>
<evidence type="ECO:0000256" key="5">
    <source>
        <dbReference type="SAM" id="Coils"/>
    </source>
</evidence>
<dbReference type="Pfam" id="PF13411">
    <property type="entry name" value="MerR_1"/>
    <property type="match status" value="1"/>
</dbReference>
<sequence length="119" mass="14080">MYLKEFITKMNTTKDTVRFYLELSLLTPIRKGKNYWFTDNEVESFQEIKNLQELGFSLKEICAIKELHDQSCGTKKQHEQNLRLIEEKIAENDAAIRELRHRKKALVALKKALKKLLIK</sequence>
<dbReference type="InterPro" id="IPR000551">
    <property type="entry name" value="MerR-type_HTH_dom"/>
</dbReference>
<evidence type="ECO:0000313" key="7">
    <source>
        <dbReference type="EMBL" id="QYN52984.1"/>
    </source>
</evidence>
<feature type="coiled-coil region" evidence="5">
    <location>
        <begin position="75"/>
        <end position="116"/>
    </location>
</feature>
<dbReference type="PROSITE" id="PS50937">
    <property type="entry name" value="HTH_MERR_2"/>
    <property type="match status" value="1"/>
</dbReference>
<dbReference type="RefSeq" id="WP_220219803.1">
    <property type="nucleotide sequence ID" value="NZ_CP048268.1"/>
</dbReference>
<dbReference type="Gene3D" id="1.10.1660.10">
    <property type="match status" value="1"/>
</dbReference>
<keyword evidence="1" id="KW-0678">Repressor</keyword>
<dbReference type="SUPFAM" id="SSF46955">
    <property type="entry name" value="Putative DNA-binding domain"/>
    <property type="match status" value="1"/>
</dbReference>
<reference evidence="7 8" key="1">
    <citation type="submission" date="2020-01" db="EMBL/GenBank/DDBJ databases">
        <title>Vast differences in strain-level diversity in the gut microbiota of two closely related honey bee species.</title>
        <authorList>
            <person name="Ellegaard K.M."/>
            <person name="Suenami S."/>
            <person name="Miyazaki R."/>
            <person name="Engel P."/>
        </authorList>
    </citation>
    <scope>NUCLEOTIDE SEQUENCE [LARGE SCALE GENOMIC DNA]</scope>
    <source>
        <strain evidence="7 8">ESL0416</strain>
    </source>
</reference>
<dbReference type="CDD" id="cd00592">
    <property type="entry name" value="HTH_MerR-like"/>
    <property type="match status" value="1"/>
</dbReference>
<keyword evidence="2" id="KW-0805">Transcription regulation</keyword>
<evidence type="ECO:0000259" key="6">
    <source>
        <dbReference type="PROSITE" id="PS50937"/>
    </source>
</evidence>
<name>A0ABX8W5U6_9LACO</name>
<dbReference type="Proteomes" id="UP000826550">
    <property type="component" value="Chromosome"/>
</dbReference>
<dbReference type="InterPro" id="IPR009061">
    <property type="entry name" value="DNA-bd_dom_put_sf"/>
</dbReference>